<sequence length="89" mass="10448">MIEGNRNVISSLEERFESFRDVSYDVGRFMDIVSIKMMNSASEGAEGSVARTWESIRRRSQERKHRDEHHYPKLRAGSLRVGGRRHLER</sequence>
<feature type="region of interest" description="Disordered" evidence="1">
    <location>
        <begin position="41"/>
        <end position="89"/>
    </location>
</feature>
<proteinExistence type="predicted"/>
<organism evidence="2 3">
    <name type="scientific">Sistotremastrum suecicum HHB10207 ss-3</name>
    <dbReference type="NCBI Taxonomy" id="1314776"/>
    <lineage>
        <taxon>Eukaryota</taxon>
        <taxon>Fungi</taxon>
        <taxon>Dikarya</taxon>
        <taxon>Basidiomycota</taxon>
        <taxon>Agaricomycotina</taxon>
        <taxon>Agaricomycetes</taxon>
        <taxon>Sistotremastrales</taxon>
        <taxon>Sistotremastraceae</taxon>
        <taxon>Sistotremastrum</taxon>
    </lineage>
</organism>
<protein>
    <submittedName>
        <fullName evidence="2">Uncharacterized protein</fullName>
    </submittedName>
</protein>
<name>A0A165ZC02_9AGAM</name>
<evidence type="ECO:0000256" key="1">
    <source>
        <dbReference type="SAM" id="MobiDB-lite"/>
    </source>
</evidence>
<evidence type="ECO:0000313" key="2">
    <source>
        <dbReference type="EMBL" id="KZT34150.1"/>
    </source>
</evidence>
<dbReference type="Proteomes" id="UP000076798">
    <property type="component" value="Unassembled WGS sequence"/>
</dbReference>
<evidence type="ECO:0000313" key="3">
    <source>
        <dbReference type="Proteomes" id="UP000076798"/>
    </source>
</evidence>
<dbReference type="AlphaFoldDB" id="A0A165ZC02"/>
<accession>A0A165ZC02</accession>
<gene>
    <name evidence="2" type="ORF">SISSUDRAFT_313259</name>
</gene>
<keyword evidence="3" id="KW-1185">Reference proteome</keyword>
<feature type="compositionally biased region" description="Basic and acidic residues" evidence="1">
    <location>
        <begin position="54"/>
        <end position="71"/>
    </location>
</feature>
<dbReference type="EMBL" id="KV428197">
    <property type="protein sequence ID" value="KZT34150.1"/>
    <property type="molecule type" value="Genomic_DNA"/>
</dbReference>
<reference evidence="2 3" key="1">
    <citation type="journal article" date="2016" name="Mol. Biol. Evol.">
        <title>Comparative Genomics of Early-Diverging Mushroom-Forming Fungi Provides Insights into the Origins of Lignocellulose Decay Capabilities.</title>
        <authorList>
            <person name="Nagy L.G."/>
            <person name="Riley R."/>
            <person name="Tritt A."/>
            <person name="Adam C."/>
            <person name="Daum C."/>
            <person name="Floudas D."/>
            <person name="Sun H."/>
            <person name="Yadav J.S."/>
            <person name="Pangilinan J."/>
            <person name="Larsson K.H."/>
            <person name="Matsuura K."/>
            <person name="Barry K."/>
            <person name="Labutti K."/>
            <person name="Kuo R."/>
            <person name="Ohm R.A."/>
            <person name="Bhattacharya S.S."/>
            <person name="Shirouzu T."/>
            <person name="Yoshinaga Y."/>
            <person name="Martin F.M."/>
            <person name="Grigoriev I.V."/>
            <person name="Hibbett D.S."/>
        </authorList>
    </citation>
    <scope>NUCLEOTIDE SEQUENCE [LARGE SCALE GENOMIC DNA]</scope>
    <source>
        <strain evidence="2 3">HHB10207 ss-3</strain>
    </source>
</reference>